<reference evidence="1 2" key="1">
    <citation type="submission" date="2018-04" db="EMBL/GenBank/DDBJ databases">
        <title>Novel Campyloabacter and Helicobacter Species and Strains.</title>
        <authorList>
            <person name="Mannion A.J."/>
            <person name="Shen Z."/>
            <person name="Fox J.G."/>
        </authorList>
    </citation>
    <scope>NUCLEOTIDE SEQUENCE [LARGE SCALE GENOMIC DNA]</scope>
    <source>
        <strain evidence="1 2">MIT 99-5101</strain>
    </source>
</reference>
<comment type="caution">
    <text evidence="1">The sequence shown here is derived from an EMBL/GenBank/DDBJ whole genome shotgun (WGS) entry which is preliminary data.</text>
</comment>
<proteinExistence type="predicted"/>
<evidence type="ECO:0008006" key="3">
    <source>
        <dbReference type="Google" id="ProtNLM"/>
    </source>
</evidence>
<gene>
    <name evidence="1" type="ORF">CQA43_04775</name>
</gene>
<accession>A0A3D8ID49</accession>
<dbReference type="AlphaFoldDB" id="A0A3D8ID49"/>
<dbReference type="EMBL" id="NXLS01000004">
    <property type="protein sequence ID" value="RDU63079.1"/>
    <property type="molecule type" value="Genomic_DNA"/>
</dbReference>
<name>A0A3D8ID49_9HELI</name>
<keyword evidence="2" id="KW-1185">Reference proteome</keyword>
<sequence>MWIALIISALVIPPFANASGKYLSPLPLPNMEVLNVESQKCSTSCLKELLEKEQVFSFIAKIDENNQNKEMIEQLNQFLSQLEISEIPYFLGLQKSLFHIALLFPRKAIGRYSSTTMNTILSYLLLQRGGFNFEVFDSQGESLEDLQAALEKIYAKGHRQVIAVLTQEGANHLATMRTDLSIFIPSVHKSQILSNANDSSHLIFGGISYEEQIKKLSEIQPHIRAASFYDSGNIGKQMQQYTQASNENLQLSKSFSLKQGSELPKEIKALRGALQGTRIFLNTPITNSSIILSQLTYNSIRPNGIYSTQINYNPSLLSITQERDRKNMFIANSIAPLDSLFVEQAKLLDVDLEYDWINYATAFGIEYFYRKSSPGAKRYFKERIKDNQVQYNIEILTPTNNRFAPL</sequence>
<dbReference type="Proteomes" id="UP000256650">
    <property type="component" value="Unassembled WGS sequence"/>
</dbReference>
<dbReference type="OrthoDB" id="5337863at2"/>
<protein>
    <recommendedName>
        <fullName evidence="3">Periplasmic protein</fullName>
    </recommendedName>
</protein>
<organism evidence="1 2">
    <name type="scientific">Helicobacter ganmani</name>
    <dbReference type="NCBI Taxonomy" id="60246"/>
    <lineage>
        <taxon>Bacteria</taxon>
        <taxon>Pseudomonadati</taxon>
        <taxon>Campylobacterota</taxon>
        <taxon>Epsilonproteobacteria</taxon>
        <taxon>Campylobacterales</taxon>
        <taxon>Helicobacteraceae</taxon>
        <taxon>Helicobacter</taxon>
    </lineage>
</organism>
<evidence type="ECO:0000313" key="1">
    <source>
        <dbReference type="EMBL" id="RDU63079.1"/>
    </source>
</evidence>
<evidence type="ECO:0000313" key="2">
    <source>
        <dbReference type="Proteomes" id="UP000256650"/>
    </source>
</evidence>